<dbReference type="Proteomes" id="UP000253345">
    <property type="component" value="Unassembled WGS sequence"/>
</dbReference>
<protein>
    <submittedName>
        <fullName evidence="1">Uncharacterized protein DUF2478</fullName>
    </submittedName>
</protein>
<reference evidence="1 2" key="1">
    <citation type="submission" date="2018-07" db="EMBL/GenBank/DDBJ databases">
        <title>Genomic Encyclopedia of Type Strains, Phase III (KMG-III): the genomes of soil and plant-associated and newly described type strains.</title>
        <authorList>
            <person name="Whitman W."/>
        </authorList>
    </citation>
    <scope>NUCLEOTIDE SEQUENCE [LARGE SCALE GENOMIC DNA]</scope>
    <source>
        <strain evidence="1 2">CECT 8525</strain>
    </source>
</reference>
<dbReference type="InterPro" id="IPR018912">
    <property type="entry name" value="DUF2478"/>
</dbReference>
<dbReference type="Pfam" id="PF10649">
    <property type="entry name" value="DUF2478"/>
    <property type="match status" value="1"/>
</dbReference>
<proteinExistence type="predicted"/>
<dbReference type="RefSeq" id="WP_114350048.1">
    <property type="nucleotide sequence ID" value="NZ_QPJL01000016.1"/>
</dbReference>
<dbReference type="AlphaFoldDB" id="A0A368YNE3"/>
<gene>
    <name evidence="1" type="ORF">DFP89_11664</name>
</gene>
<organism evidence="1 2">
    <name type="scientific">Paracoccus lutimaris</name>
    <dbReference type="NCBI Taxonomy" id="1490030"/>
    <lineage>
        <taxon>Bacteria</taxon>
        <taxon>Pseudomonadati</taxon>
        <taxon>Pseudomonadota</taxon>
        <taxon>Alphaproteobacteria</taxon>
        <taxon>Rhodobacterales</taxon>
        <taxon>Paracoccaceae</taxon>
        <taxon>Paracoccus</taxon>
    </lineage>
</organism>
<sequence length="169" mass="17860">MLGFITVNDMAGAANRLLADTATRLQAQGWRLAGAVQDNLDRGPDRDCDMDLRILGDVGPAIRISQSLGIHATACRLDTGALAQAVGRAEAVLAKGADLVIVNKFGKQECYGRGFRDFIAEALAQGVPVLLSVPPEQLAGFHEFAGELAEPVAPEAVLDWCHAQRQAAA</sequence>
<evidence type="ECO:0000313" key="1">
    <source>
        <dbReference type="EMBL" id="RCW81058.1"/>
    </source>
</evidence>
<evidence type="ECO:0000313" key="2">
    <source>
        <dbReference type="Proteomes" id="UP000253345"/>
    </source>
</evidence>
<accession>A0A368YNE3</accession>
<comment type="caution">
    <text evidence="1">The sequence shown here is derived from an EMBL/GenBank/DDBJ whole genome shotgun (WGS) entry which is preliminary data.</text>
</comment>
<keyword evidence="2" id="KW-1185">Reference proteome</keyword>
<name>A0A368YNE3_9RHOB</name>
<dbReference type="EMBL" id="QPJL01000016">
    <property type="protein sequence ID" value="RCW81058.1"/>
    <property type="molecule type" value="Genomic_DNA"/>
</dbReference>
<dbReference type="OrthoDB" id="5918880at2"/>